<sequence>MARKTVIQLIDDIDGAPLLMERDGEGPSHLTSLPSRSTSATHATQDYRKRSRGHHCRPPCRTQVQRRCGSHADEKTELTKIREWARQNGKEVPDRGRVSSTKRDAYDAADQGGICSPDSICGDPDSALPTRDAKEAADQLRSCRTRLSTTRSDALRRD</sequence>
<feature type="compositionally biased region" description="Polar residues" evidence="2">
    <location>
        <begin position="29"/>
        <end position="44"/>
    </location>
</feature>
<dbReference type="GO" id="GO:0003677">
    <property type="term" value="F:DNA binding"/>
    <property type="evidence" value="ECO:0007669"/>
    <property type="project" value="UniProtKB-KW"/>
</dbReference>
<comment type="caution">
    <text evidence="4">The sequence shown here is derived from an EMBL/GenBank/DDBJ whole genome shotgun (WGS) entry which is preliminary data.</text>
</comment>
<keyword evidence="1" id="KW-0238">DNA-binding</keyword>
<feature type="compositionally biased region" description="Low complexity" evidence="2">
    <location>
        <begin position="140"/>
        <end position="152"/>
    </location>
</feature>
<dbReference type="InterPro" id="IPR055370">
    <property type="entry name" value="Lsr2_DNA-bd"/>
</dbReference>
<dbReference type="Proteomes" id="UP000266634">
    <property type="component" value="Unassembled WGS sequence"/>
</dbReference>
<evidence type="ECO:0000259" key="3">
    <source>
        <dbReference type="Pfam" id="PF23359"/>
    </source>
</evidence>
<feature type="domain" description="Lsr2 DNA-binding" evidence="3">
    <location>
        <begin position="78"/>
        <end position="109"/>
    </location>
</feature>
<organism evidence="4 5">
    <name type="scientific">Clavibacter michiganensis subsp. insidiosus</name>
    <dbReference type="NCBI Taxonomy" id="33014"/>
    <lineage>
        <taxon>Bacteria</taxon>
        <taxon>Bacillati</taxon>
        <taxon>Actinomycetota</taxon>
        <taxon>Actinomycetes</taxon>
        <taxon>Micrococcales</taxon>
        <taxon>Microbacteriaceae</taxon>
        <taxon>Clavibacter</taxon>
    </lineage>
</organism>
<gene>
    <name evidence="4" type="ORF">DZF93_01055</name>
</gene>
<proteinExistence type="predicted"/>
<dbReference type="InterPro" id="IPR036625">
    <property type="entry name" value="E3-bd_dom_sf"/>
</dbReference>
<reference evidence="4 5" key="1">
    <citation type="submission" date="2018-08" db="EMBL/GenBank/DDBJ databases">
        <title>Genome Sequence of Clavibacter michiganensis Subspecies type strains, and the Atypical Peach-Colored Strains Isolated from Tomato.</title>
        <authorList>
            <person name="Osdaghi E."/>
            <person name="Portier P."/>
            <person name="Briand M."/>
            <person name="Jacques M.-A."/>
        </authorList>
    </citation>
    <scope>NUCLEOTIDE SEQUENCE [LARGE SCALE GENOMIC DNA]</scope>
    <source>
        <strain evidence="4 5">CFBP 6488</strain>
    </source>
</reference>
<dbReference type="EMBL" id="QWEA01000011">
    <property type="protein sequence ID" value="RIJ44895.1"/>
    <property type="molecule type" value="Genomic_DNA"/>
</dbReference>
<accession>A0A399SSP4</accession>
<feature type="region of interest" description="Disordered" evidence="2">
    <location>
        <begin position="86"/>
        <end position="158"/>
    </location>
</feature>
<dbReference type="Pfam" id="PF23359">
    <property type="entry name" value="Lsr2_DNA-bd"/>
    <property type="match status" value="1"/>
</dbReference>
<dbReference type="GO" id="GO:0016746">
    <property type="term" value="F:acyltransferase activity"/>
    <property type="evidence" value="ECO:0007669"/>
    <property type="project" value="InterPro"/>
</dbReference>
<dbReference type="AlphaFoldDB" id="A0A399SSP4"/>
<name>A0A399SSP4_9MICO</name>
<evidence type="ECO:0000256" key="2">
    <source>
        <dbReference type="SAM" id="MobiDB-lite"/>
    </source>
</evidence>
<protein>
    <recommendedName>
        <fullName evidence="3">Lsr2 DNA-binding domain-containing protein</fullName>
    </recommendedName>
</protein>
<feature type="region of interest" description="Disordered" evidence="2">
    <location>
        <begin position="18"/>
        <end position="61"/>
    </location>
</feature>
<feature type="compositionally biased region" description="Basic residues" evidence="2">
    <location>
        <begin position="49"/>
        <end position="58"/>
    </location>
</feature>
<evidence type="ECO:0000313" key="4">
    <source>
        <dbReference type="EMBL" id="RIJ44895.1"/>
    </source>
</evidence>
<evidence type="ECO:0000313" key="5">
    <source>
        <dbReference type="Proteomes" id="UP000266634"/>
    </source>
</evidence>
<dbReference type="Gene3D" id="4.10.320.10">
    <property type="entry name" value="E3-binding domain"/>
    <property type="match status" value="1"/>
</dbReference>
<evidence type="ECO:0000256" key="1">
    <source>
        <dbReference type="ARBA" id="ARBA00023125"/>
    </source>
</evidence>
<feature type="compositionally biased region" description="Basic and acidic residues" evidence="2">
    <location>
        <begin position="86"/>
        <end position="106"/>
    </location>
</feature>
<dbReference type="RefSeq" id="WP_094171343.1">
    <property type="nucleotide sequence ID" value="NZ_JBHRUE010000001.1"/>
</dbReference>